<dbReference type="InterPro" id="IPR003673">
    <property type="entry name" value="CoA-Trfase_fam_III"/>
</dbReference>
<reference evidence="1 2" key="1">
    <citation type="submission" date="2023-09" db="EMBL/GenBank/DDBJ databases">
        <authorList>
            <person name="Qi X."/>
        </authorList>
    </citation>
    <scope>NUCLEOTIDE SEQUENCE [LARGE SCALE GENOMIC DNA]</scope>
    <source>
        <strain evidence="1 2">S1-1</strain>
    </source>
</reference>
<organism evidence="1 2">
    <name type="scientific">Thalassotalea fonticola</name>
    <dbReference type="NCBI Taxonomy" id="3065649"/>
    <lineage>
        <taxon>Bacteria</taxon>
        <taxon>Pseudomonadati</taxon>
        <taxon>Pseudomonadota</taxon>
        <taxon>Gammaproteobacteria</taxon>
        <taxon>Alteromonadales</taxon>
        <taxon>Colwelliaceae</taxon>
        <taxon>Thalassotalea</taxon>
    </lineage>
</organism>
<sequence length="115" mass="13413">MTQQYFLSLIGPQKHDPALTDVMLSRGNYYEYFRTADDRYLSLGTINKSFLLEFLDNIGQFNWQKFISSGDENEQQILRESIRQVISEKDLGFWTELLRTLDIFVSPVPNKIIAA</sequence>
<dbReference type="InterPro" id="IPR044855">
    <property type="entry name" value="CoA-Trfase_III_dom3_sf"/>
</dbReference>
<dbReference type="Gene3D" id="3.30.1540.10">
    <property type="entry name" value="formyl-coa transferase, domain 3"/>
    <property type="match status" value="1"/>
</dbReference>
<dbReference type="Pfam" id="PF02515">
    <property type="entry name" value="CoA_transf_3"/>
    <property type="match status" value="1"/>
</dbReference>
<name>A0ABZ0GSG6_9GAMM</name>
<dbReference type="EMBL" id="CP136600">
    <property type="protein sequence ID" value="WOH38650.1"/>
    <property type="molecule type" value="Genomic_DNA"/>
</dbReference>
<proteinExistence type="predicted"/>
<keyword evidence="2" id="KW-1185">Reference proteome</keyword>
<dbReference type="RefSeq" id="WP_348397419.1">
    <property type="nucleotide sequence ID" value="NZ_CP136600.1"/>
</dbReference>
<protein>
    <submittedName>
        <fullName evidence="1">CoA transferase</fullName>
    </submittedName>
</protein>
<dbReference type="InterPro" id="IPR023606">
    <property type="entry name" value="CoA-Trfase_III_dom_1_sf"/>
</dbReference>
<keyword evidence="1" id="KW-0808">Transferase</keyword>
<accession>A0ABZ0GSG6</accession>
<evidence type="ECO:0000313" key="1">
    <source>
        <dbReference type="EMBL" id="WOH38650.1"/>
    </source>
</evidence>
<evidence type="ECO:0000313" key="2">
    <source>
        <dbReference type="Proteomes" id="UP001301442"/>
    </source>
</evidence>
<dbReference type="Proteomes" id="UP001301442">
    <property type="component" value="Chromosome"/>
</dbReference>
<dbReference type="GO" id="GO:0016740">
    <property type="term" value="F:transferase activity"/>
    <property type="evidence" value="ECO:0007669"/>
    <property type="project" value="UniProtKB-KW"/>
</dbReference>
<gene>
    <name evidence="1" type="ORF">RI844_05365</name>
</gene>
<dbReference type="SUPFAM" id="SSF89796">
    <property type="entry name" value="CoA-transferase family III (CaiB/BaiF)"/>
    <property type="match status" value="1"/>
</dbReference>